<dbReference type="Pfam" id="PF13185">
    <property type="entry name" value="GAF_2"/>
    <property type="match status" value="1"/>
</dbReference>
<organism evidence="7 8">
    <name type="scientific">Deinococcus ruber</name>
    <dbReference type="NCBI Taxonomy" id="1848197"/>
    <lineage>
        <taxon>Bacteria</taxon>
        <taxon>Thermotogati</taxon>
        <taxon>Deinococcota</taxon>
        <taxon>Deinococci</taxon>
        <taxon>Deinococcales</taxon>
        <taxon>Deinococcaceae</taxon>
        <taxon>Deinococcus</taxon>
    </lineage>
</organism>
<gene>
    <name evidence="7" type="ORF">GCM10008957_20810</name>
</gene>
<dbReference type="EC" id="2.7.13.3" evidence="2"/>
<dbReference type="SUPFAM" id="SSF47384">
    <property type="entry name" value="Homodimeric domain of signal transducing histidine kinase"/>
    <property type="match status" value="1"/>
</dbReference>
<dbReference type="CDD" id="cd00082">
    <property type="entry name" value="HisKA"/>
    <property type="match status" value="1"/>
</dbReference>
<dbReference type="InterPro" id="IPR003018">
    <property type="entry name" value="GAF"/>
</dbReference>
<dbReference type="InterPro" id="IPR036097">
    <property type="entry name" value="HisK_dim/P_sf"/>
</dbReference>
<comment type="catalytic activity">
    <reaction evidence="1">
        <text>ATP + protein L-histidine = ADP + protein N-phospho-L-histidine.</text>
        <dbReference type="EC" id="2.7.13.3"/>
    </reaction>
</comment>
<dbReference type="InterPro" id="IPR036890">
    <property type="entry name" value="HATPase_C_sf"/>
</dbReference>
<dbReference type="SMART" id="SM00065">
    <property type="entry name" value="GAF"/>
    <property type="match status" value="3"/>
</dbReference>
<evidence type="ECO:0000256" key="4">
    <source>
        <dbReference type="ARBA" id="ARBA00022679"/>
    </source>
</evidence>
<dbReference type="InterPro" id="IPR004358">
    <property type="entry name" value="Sig_transdc_His_kin-like_C"/>
</dbReference>
<dbReference type="InterPro" id="IPR003594">
    <property type="entry name" value="HATPase_dom"/>
</dbReference>
<dbReference type="Gene3D" id="1.10.287.130">
    <property type="match status" value="1"/>
</dbReference>
<keyword evidence="4" id="KW-0808">Transferase</keyword>
<evidence type="ECO:0000256" key="5">
    <source>
        <dbReference type="ARBA" id="ARBA00022777"/>
    </source>
</evidence>
<evidence type="ECO:0000256" key="2">
    <source>
        <dbReference type="ARBA" id="ARBA00012438"/>
    </source>
</evidence>
<dbReference type="GO" id="GO:0000155">
    <property type="term" value="F:phosphorelay sensor kinase activity"/>
    <property type="evidence" value="ECO:0007669"/>
    <property type="project" value="InterPro"/>
</dbReference>
<dbReference type="Proteomes" id="UP000603865">
    <property type="component" value="Unassembled WGS sequence"/>
</dbReference>
<evidence type="ECO:0000313" key="7">
    <source>
        <dbReference type="EMBL" id="GGR07936.1"/>
    </source>
</evidence>
<dbReference type="SMART" id="SM00387">
    <property type="entry name" value="HATPase_c"/>
    <property type="match status" value="1"/>
</dbReference>
<protein>
    <recommendedName>
        <fullName evidence="2">histidine kinase</fullName>
        <ecNumber evidence="2">2.7.13.3</ecNumber>
    </recommendedName>
</protein>
<dbReference type="FunFam" id="3.30.565.10:FF:000006">
    <property type="entry name" value="Sensor histidine kinase WalK"/>
    <property type="match status" value="1"/>
</dbReference>
<keyword evidence="3" id="KW-0597">Phosphoprotein</keyword>
<dbReference type="Pfam" id="PF01590">
    <property type="entry name" value="GAF"/>
    <property type="match status" value="1"/>
</dbReference>
<dbReference type="Gene3D" id="3.30.450.40">
    <property type="match status" value="4"/>
</dbReference>
<name>A0A918C6X5_9DEIO</name>
<dbReference type="InterPro" id="IPR029016">
    <property type="entry name" value="GAF-like_dom_sf"/>
</dbReference>
<dbReference type="InterPro" id="IPR003661">
    <property type="entry name" value="HisK_dim/P_dom"/>
</dbReference>
<reference evidence="7" key="2">
    <citation type="submission" date="2020-09" db="EMBL/GenBank/DDBJ databases">
        <authorList>
            <person name="Sun Q."/>
            <person name="Ohkuma M."/>
        </authorList>
    </citation>
    <scope>NUCLEOTIDE SEQUENCE</scope>
    <source>
        <strain evidence="7">JCM 31311</strain>
    </source>
</reference>
<keyword evidence="8" id="KW-1185">Reference proteome</keyword>
<dbReference type="PANTHER" id="PTHR43304">
    <property type="entry name" value="PHYTOCHROME-LIKE PROTEIN CPH1"/>
    <property type="match status" value="1"/>
</dbReference>
<dbReference type="InterPro" id="IPR052162">
    <property type="entry name" value="Sensor_kinase/Photoreceptor"/>
</dbReference>
<dbReference type="SUPFAM" id="SSF55781">
    <property type="entry name" value="GAF domain-like"/>
    <property type="match status" value="4"/>
</dbReference>
<dbReference type="PROSITE" id="PS50109">
    <property type="entry name" value="HIS_KIN"/>
    <property type="match status" value="1"/>
</dbReference>
<sequence>MPESRAAGTQARFRERYCVSMFTAPLSGPDLSERLQEVTEALALSSTAERIFEVVLPAVSSAVQASACMLLTPGPEDDEPSGSHELSDRRGVDFAGIAGPLTWQPVYAQTDMLAQQSTRAGRPLALETATRTADLLPLDAQRTQPVRVTCAAFPLLLDERALGVLAVEFVQPFELSVAQQRFLRVVAAQAAIALGRAQGLGQLEHRVQARTRELNEQRAALNAFVTFAEAAGTVTDELTLARQALETVEVLFPGCNTSYYLPEEGRWKAKLYAGTLTPEMAAFITAGLPPESPLLAPALHSREVYFADAVQIELDHLQTRGQYGALGVYPLVVGGRVEALLGIGLLDISVWSDLNRALFRSIGRSLNLAVERARQASVLQAHRAELEAQTRVLEAFSAFSHDLALLQEPFAVIRRAQELILAQLPQGYSVYYELEGGLWRSRSQAGELTEGLQRVVDAGRAYHDSWSNVQAWESGEPVYQDLYDPATDTVGALASHVRATATLPVRVGGQARGLLRVALTSSSPDVPGGWTRTERVMLETLVRHLGTVLAGADQAAALERQREATLAQTRVLEAFAVFAHDVTQLSGQEAVIRRAQEIVLSMLPGSHSIYFERGPDAWVPRSWVGDVPADTLASIRAGRAFGESVYLERPWATSLAYYHANDDPAADPDVLGSAGQATASFPVEVAGQPTPVGVMCLALGDERQSWTNTDRTVIETMIRTLGLVLDGVRSAELLTRQNALLETQNTQLEAQTRSLRGFNELTRQLSGHTDPHALVQRALEGMLSLLPNGYVVYFELEQTAARGGLWLQKAIAGQYARPDLEAVVRAGLPYATTRNLTQPWETRQPFYQNSYAPGTDELNLELVNLRSATACLPVLVNNRPYGVIACVLVAVRDWSETDRDVLESIVRSLGLAIEGAQGVEALRAKTVELERSNAELERFAYIASHDLQEPLRTISSFSDLLQRRYRDQLDPKAQQYLDFIYKGSGQMKALVDDLLTFSRLSAERTQKRSMSLAEPVQEAIERLSAAILESGAIIQADALPVVLGDGPQLAQLFQNLIGNAIKFRRRGVAPRIEVRAVRTDEHWHVSVHDNGIGMKPEYFERIFVMFQRLHHRSEYQGTGLGLSICQKIVEQHGGRVWVESVEGEGSTFHFTLRAGTDAEGEARPVSVG</sequence>
<dbReference type="CDD" id="cd16921">
    <property type="entry name" value="HATPase_FilI-like"/>
    <property type="match status" value="1"/>
</dbReference>
<dbReference type="Pfam" id="PF00512">
    <property type="entry name" value="HisKA"/>
    <property type="match status" value="1"/>
</dbReference>
<dbReference type="InterPro" id="IPR005467">
    <property type="entry name" value="His_kinase_dom"/>
</dbReference>
<comment type="caution">
    <text evidence="7">The sequence shown here is derived from an EMBL/GenBank/DDBJ whole genome shotgun (WGS) entry which is preliminary data.</text>
</comment>
<feature type="domain" description="Histidine kinase" evidence="6">
    <location>
        <begin position="942"/>
        <end position="1156"/>
    </location>
</feature>
<dbReference type="Pfam" id="PF02518">
    <property type="entry name" value="HATPase_c"/>
    <property type="match status" value="1"/>
</dbReference>
<dbReference type="EMBL" id="BMQL01000009">
    <property type="protein sequence ID" value="GGR07936.1"/>
    <property type="molecule type" value="Genomic_DNA"/>
</dbReference>
<accession>A0A918C6X5</accession>
<dbReference type="Gene3D" id="3.30.565.10">
    <property type="entry name" value="Histidine kinase-like ATPase, C-terminal domain"/>
    <property type="match status" value="1"/>
</dbReference>
<evidence type="ECO:0000256" key="3">
    <source>
        <dbReference type="ARBA" id="ARBA00022553"/>
    </source>
</evidence>
<evidence type="ECO:0000256" key="1">
    <source>
        <dbReference type="ARBA" id="ARBA00000085"/>
    </source>
</evidence>
<dbReference type="SUPFAM" id="SSF55874">
    <property type="entry name" value="ATPase domain of HSP90 chaperone/DNA topoisomerase II/histidine kinase"/>
    <property type="match status" value="1"/>
</dbReference>
<proteinExistence type="predicted"/>
<keyword evidence="5" id="KW-0418">Kinase</keyword>
<dbReference type="AlphaFoldDB" id="A0A918C6X5"/>
<dbReference type="SMART" id="SM00388">
    <property type="entry name" value="HisKA"/>
    <property type="match status" value="1"/>
</dbReference>
<evidence type="ECO:0000259" key="6">
    <source>
        <dbReference type="PROSITE" id="PS50109"/>
    </source>
</evidence>
<dbReference type="PRINTS" id="PR00344">
    <property type="entry name" value="BCTRLSENSOR"/>
</dbReference>
<evidence type="ECO:0000313" key="8">
    <source>
        <dbReference type="Proteomes" id="UP000603865"/>
    </source>
</evidence>
<dbReference type="PANTHER" id="PTHR43304:SF1">
    <property type="entry name" value="PAC DOMAIN-CONTAINING PROTEIN"/>
    <property type="match status" value="1"/>
</dbReference>
<reference evidence="7" key="1">
    <citation type="journal article" date="2014" name="Int. J. Syst. Evol. Microbiol.">
        <title>Complete genome sequence of Corynebacterium casei LMG S-19264T (=DSM 44701T), isolated from a smear-ripened cheese.</title>
        <authorList>
            <consortium name="US DOE Joint Genome Institute (JGI-PGF)"/>
            <person name="Walter F."/>
            <person name="Albersmeier A."/>
            <person name="Kalinowski J."/>
            <person name="Ruckert C."/>
        </authorList>
    </citation>
    <scope>NUCLEOTIDE SEQUENCE</scope>
    <source>
        <strain evidence="7">JCM 31311</strain>
    </source>
</reference>